<keyword evidence="1" id="KW-0472">Membrane</keyword>
<accession>A0ABP9RTA0</accession>
<sequence length="129" mass="13344">MCLVSVLVRRPLLEYVRRLTAARGRRAPSALRGAALQHAMSVLTALIGGTLFAHAVLMVVLALTMPTTTFLGAGRAVGWVLIAVGCLAVFGYRRRLSTGTGQALRADPSTTALLGGDSGPAPDAVCKAS</sequence>
<keyword evidence="1" id="KW-0812">Transmembrane</keyword>
<proteinExistence type="predicted"/>
<evidence type="ECO:0000313" key="2">
    <source>
        <dbReference type="EMBL" id="GAA5186119.1"/>
    </source>
</evidence>
<name>A0ABP9RTA0_9ACTN</name>
<dbReference type="Proteomes" id="UP001501570">
    <property type="component" value="Unassembled WGS sequence"/>
</dbReference>
<dbReference type="EMBL" id="BAABJQ010000008">
    <property type="protein sequence ID" value="GAA5186119.1"/>
    <property type="molecule type" value="Genomic_DNA"/>
</dbReference>
<evidence type="ECO:0000256" key="1">
    <source>
        <dbReference type="SAM" id="Phobius"/>
    </source>
</evidence>
<keyword evidence="3" id="KW-1185">Reference proteome</keyword>
<gene>
    <name evidence="2" type="ORF">GCM10023322_31680</name>
</gene>
<feature type="transmembrane region" description="Helical" evidence="1">
    <location>
        <begin position="42"/>
        <end position="64"/>
    </location>
</feature>
<protein>
    <submittedName>
        <fullName evidence="2">Uncharacterized protein</fullName>
    </submittedName>
</protein>
<comment type="caution">
    <text evidence="2">The sequence shown here is derived from an EMBL/GenBank/DDBJ whole genome shotgun (WGS) entry which is preliminary data.</text>
</comment>
<feature type="transmembrane region" description="Helical" evidence="1">
    <location>
        <begin position="70"/>
        <end position="92"/>
    </location>
</feature>
<organism evidence="2 3">
    <name type="scientific">Rugosimonospora acidiphila</name>
    <dbReference type="NCBI Taxonomy" id="556531"/>
    <lineage>
        <taxon>Bacteria</taxon>
        <taxon>Bacillati</taxon>
        <taxon>Actinomycetota</taxon>
        <taxon>Actinomycetes</taxon>
        <taxon>Micromonosporales</taxon>
        <taxon>Micromonosporaceae</taxon>
        <taxon>Rugosimonospora</taxon>
    </lineage>
</organism>
<reference evidence="3" key="1">
    <citation type="journal article" date="2019" name="Int. J. Syst. Evol. Microbiol.">
        <title>The Global Catalogue of Microorganisms (GCM) 10K type strain sequencing project: providing services to taxonomists for standard genome sequencing and annotation.</title>
        <authorList>
            <consortium name="The Broad Institute Genomics Platform"/>
            <consortium name="The Broad Institute Genome Sequencing Center for Infectious Disease"/>
            <person name="Wu L."/>
            <person name="Ma J."/>
        </authorList>
    </citation>
    <scope>NUCLEOTIDE SEQUENCE [LARGE SCALE GENOMIC DNA]</scope>
    <source>
        <strain evidence="3">JCM 18304</strain>
    </source>
</reference>
<keyword evidence="1" id="KW-1133">Transmembrane helix</keyword>
<evidence type="ECO:0000313" key="3">
    <source>
        <dbReference type="Proteomes" id="UP001501570"/>
    </source>
</evidence>